<evidence type="ECO:0000256" key="3">
    <source>
        <dbReference type="ARBA" id="ARBA00004065"/>
    </source>
</evidence>
<keyword evidence="9 12" id="KW-0255">Endonuclease</keyword>
<dbReference type="GO" id="GO:0032299">
    <property type="term" value="C:ribonuclease H2 complex"/>
    <property type="evidence" value="ECO:0007669"/>
    <property type="project" value="TreeGrafter"/>
</dbReference>
<dbReference type="PANTHER" id="PTHR10954">
    <property type="entry name" value="RIBONUCLEASE H2 SUBUNIT A"/>
    <property type="match status" value="1"/>
</dbReference>
<dbReference type="GO" id="GO:0006298">
    <property type="term" value="P:mismatch repair"/>
    <property type="evidence" value="ECO:0007669"/>
    <property type="project" value="TreeGrafter"/>
</dbReference>
<dbReference type="InterPro" id="IPR012337">
    <property type="entry name" value="RNaseH-like_sf"/>
</dbReference>
<gene>
    <name evidence="15" type="ORF">G127AT_14670</name>
</gene>
<evidence type="ECO:0000313" key="15">
    <source>
        <dbReference type="EMBL" id="QTX04488.1"/>
    </source>
</evidence>
<protein>
    <recommendedName>
        <fullName evidence="13">Ribonuclease</fullName>
        <ecNumber evidence="13">3.1.26.4</ecNumber>
    </recommendedName>
</protein>
<name>A0A975FL30_9MICO</name>
<evidence type="ECO:0000256" key="9">
    <source>
        <dbReference type="ARBA" id="ARBA00022759"/>
    </source>
</evidence>
<dbReference type="Proteomes" id="UP000671914">
    <property type="component" value="Chromosome"/>
</dbReference>
<evidence type="ECO:0000256" key="11">
    <source>
        <dbReference type="ARBA" id="ARBA00023211"/>
    </source>
</evidence>
<dbReference type="AlphaFoldDB" id="A0A975FL30"/>
<dbReference type="InterPro" id="IPR036397">
    <property type="entry name" value="RNaseH_sf"/>
</dbReference>
<evidence type="ECO:0000256" key="13">
    <source>
        <dbReference type="RuleBase" id="RU003515"/>
    </source>
</evidence>
<dbReference type="GO" id="GO:0004523">
    <property type="term" value="F:RNA-DNA hybrid ribonuclease activity"/>
    <property type="evidence" value="ECO:0007669"/>
    <property type="project" value="UniProtKB-UniRule"/>
</dbReference>
<evidence type="ECO:0000313" key="16">
    <source>
        <dbReference type="Proteomes" id="UP000671914"/>
    </source>
</evidence>
<dbReference type="KEGG" id="aarc:G127AT_14670"/>
<dbReference type="CDD" id="cd07182">
    <property type="entry name" value="RNase_HII_bacteria_HII_like"/>
    <property type="match status" value="1"/>
</dbReference>
<dbReference type="InterPro" id="IPR022898">
    <property type="entry name" value="RNase_HII"/>
</dbReference>
<keyword evidence="11" id="KW-0464">Manganese</keyword>
<keyword evidence="8 12" id="KW-0479">Metal-binding</keyword>
<dbReference type="RefSeq" id="WP_210898126.1">
    <property type="nucleotide sequence ID" value="NZ_CP071696.1"/>
</dbReference>
<evidence type="ECO:0000256" key="6">
    <source>
        <dbReference type="ARBA" id="ARBA00022490"/>
    </source>
</evidence>
<dbReference type="InterPro" id="IPR001352">
    <property type="entry name" value="RNase_HII/HIII"/>
</dbReference>
<feature type="binding site" evidence="12">
    <location>
        <position position="26"/>
    </location>
    <ligand>
        <name>a divalent metal cation</name>
        <dbReference type="ChEBI" id="CHEBI:60240"/>
    </ligand>
</feature>
<dbReference type="NCBIfam" id="NF000595">
    <property type="entry name" value="PRK00015.1-3"/>
    <property type="match status" value="1"/>
</dbReference>
<dbReference type="GO" id="GO:0043137">
    <property type="term" value="P:DNA replication, removal of RNA primer"/>
    <property type="evidence" value="ECO:0007669"/>
    <property type="project" value="TreeGrafter"/>
</dbReference>
<evidence type="ECO:0000256" key="2">
    <source>
        <dbReference type="ARBA" id="ARBA00001946"/>
    </source>
</evidence>
<keyword evidence="10 12" id="KW-0378">Hydrolase</keyword>
<dbReference type="GO" id="GO:0003723">
    <property type="term" value="F:RNA binding"/>
    <property type="evidence" value="ECO:0007669"/>
    <property type="project" value="UniProtKB-UniRule"/>
</dbReference>
<comment type="cofactor">
    <cofactor evidence="12">
        <name>Mn(2+)</name>
        <dbReference type="ChEBI" id="CHEBI:29035"/>
    </cofactor>
    <cofactor evidence="12">
        <name>Mg(2+)</name>
        <dbReference type="ChEBI" id="CHEBI:18420"/>
    </cofactor>
    <text evidence="12">Manganese or magnesium. Binds 1 divalent metal ion per monomer in the absence of substrate. May bind a second metal ion after substrate binding.</text>
</comment>
<comment type="similarity">
    <text evidence="5 13">Belongs to the RNase HII family.</text>
</comment>
<organism evidence="15 16">
    <name type="scientific">Agromyces archimandritae</name>
    <dbReference type="NCBI Taxonomy" id="2781962"/>
    <lineage>
        <taxon>Bacteria</taxon>
        <taxon>Bacillati</taxon>
        <taxon>Actinomycetota</taxon>
        <taxon>Actinomycetes</taxon>
        <taxon>Micrococcales</taxon>
        <taxon>Microbacteriaceae</taxon>
        <taxon>Agromyces</taxon>
    </lineage>
</organism>
<accession>A0A975FL30</accession>
<dbReference type="EMBL" id="CP071696">
    <property type="protein sequence ID" value="QTX04488.1"/>
    <property type="molecule type" value="Genomic_DNA"/>
</dbReference>
<feature type="domain" description="RNase H type-2" evidence="14">
    <location>
        <begin position="20"/>
        <end position="225"/>
    </location>
</feature>
<dbReference type="PROSITE" id="PS51975">
    <property type="entry name" value="RNASE_H_2"/>
    <property type="match status" value="1"/>
</dbReference>
<feature type="binding site" evidence="12">
    <location>
        <position position="126"/>
    </location>
    <ligand>
        <name>a divalent metal cation</name>
        <dbReference type="ChEBI" id="CHEBI:60240"/>
    </ligand>
</feature>
<dbReference type="PANTHER" id="PTHR10954:SF18">
    <property type="entry name" value="RIBONUCLEASE HII"/>
    <property type="match status" value="1"/>
</dbReference>
<comment type="function">
    <text evidence="3 13">Endonuclease that specifically degrades the RNA of RNA-DNA hybrids.</text>
</comment>
<dbReference type="InterPro" id="IPR024567">
    <property type="entry name" value="RNase_HII/HIII_dom"/>
</dbReference>
<reference evidence="15" key="1">
    <citation type="submission" date="2021-03" db="EMBL/GenBank/DDBJ databases">
        <title>Agromyces archimandritus sp. nov., isolated from the cockroach Archimandrita tessellata.</title>
        <authorList>
            <person name="Guzman J."/>
            <person name="Ortuzar M."/>
            <person name="Poehlein A."/>
            <person name="Daniel R."/>
            <person name="Trujillo M."/>
            <person name="Vilcinskas A."/>
        </authorList>
    </citation>
    <scope>NUCLEOTIDE SEQUENCE</scope>
    <source>
        <strain evidence="15">G127AT</strain>
    </source>
</reference>
<evidence type="ECO:0000259" key="14">
    <source>
        <dbReference type="PROSITE" id="PS51975"/>
    </source>
</evidence>
<comment type="cofactor">
    <cofactor evidence="2">
        <name>Mg(2+)</name>
        <dbReference type="ChEBI" id="CHEBI:18420"/>
    </cofactor>
</comment>
<comment type="subcellular location">
    <subcellularLocation>
        <location evidence="4">Cytoplasm</location>
    </subcellularLocation>
</comment>
<feature type="binding site" evidence="12">
    <location>
        <position position="27"/>
    </location>
    <ligand>
        <name>a divalent metal cation</name>
        <dbReference type="ChEBI" id="CHEBI:60240"/>
    </ligand>
</feature>
<dbReference type="Pfam" id="PF01351">
    <property type="entry name" value="RNase_HII"/>
    <property type="match status" value="1"/>
</dbReference>
<comment type="catalytic activity">
    <reaction evidence="1 12 13">
        <text>Endonucleolytic cleavage to 5'-phosphomonoester.</text>
        <dbReference type="EC" id="3.1.26.4"/>
    </reaction>
</comment>
<evidence type="ECO:0000256" key="1">
    <source>
        <dbReference type="ARBA" id="ARBA00000077"/>
    </source>
</evidence>
<dbReference type="Gene3D" id="3.30.420.10">
    <property type="entry name" value="Ribonuclease H-like superfamily/Ribonuclease H"/>
    <property type="match status" value="1"/>
</dbReference>
<evidence type="ECO:0000256" key="4">
    <source>
        <dbReference type="ARBA" id="ARBA00004496"/>
    </source>
</evidence>
<keyword evidence="16" id="KW-1185">Reference proteome</keyword>
<dbReference type="GO" id="GO:0046872">
    <property type="term" value="F:metal ion binding"/>
    <property type="evidence" value="ECO:0007669"/>
    <property type="project" value="UniProtKB-KW"/>
</dbReference>
<keyword evidence="7 12" id="KW-0540">Nuclease</keyword>
<sequence length="225" mass="23600">MSPVLPRFFHEQRLFDAGAPFVIGVDEVGRGAIAGPVTVGVAAVHAAIGPWPDGLRDSKLLAEPKRESLHPLVAEWVAGCWAVGEASAEEIDRIGIVAALGLAGTRALDVLFAARAGVAAGTVLLDGAHDWLTPALARTAPARTVEVRIRPKADRDCASVAAASVLAKVHRDRFMRAAHVETPGYGWDANKGYGSAAHRAAVSELGPSPLHRISWLGNEPLDIPA</sequence>
<evidence type="ECO:0000256" key="5">
    <source>
        <dbReference type="ARBA" id="ARBA00007383"/>
    </source>
</evidence>
<keyword evidence="6" id="KW-0963">Cytoplasm</keyword>
<proteinExistence type="inferred from homology"/>
<evidence type="ECO:0000256" key="12">
    <source>
        <dbReference type="PROSITE-ProRule" id="PRU01319"/>
    </source>
</evidence>
<evidence type="ECO:0000256" key="7">
    <source>
        <dbReference type="ARBA" id="ARBA00022722"/>
    </source>
</evidence>
<dbReference type="GO" id="GO:0005737">
    <property type="term" value="C:cytoplasm"/>
    <property type="evidence" value="ECO:0007669"/>
    <property type="project" value="UniProtKB-SubCell"/>
</dbReference>
<evidence type="ECO:0000256" key="10">
    <source>
        <dbReference type="ARBA" id="ARBA00022801"/>
    </source>
</evidence>
<dbReference type="EC" id="3.1.26.4" evidence="13"/>
<evidence type="ECO:0000256" key="8">
    <source>
        <dbReference type="ARBA" id="ARBA00022723"/>
    </source>
</evidence>
<dbReference type="SUPFAM" id="SSF53098">
    <property type="entry name" value="Ribonuclease H-like"/>
    <property type="match status" value="1"/>
</dbReference>